<dbReference type="EMBL" id="LK023338">
    <property type="protein sequence ID" value="CDS10633.1"/>
    <property type="molecule type" value="Genomic_DNA"/>
</dbReference>
<gene>
    <name evidence="1" type="ORF">LRAMOSA11119</name>
</gene>
<proteinExistence type="predicted"/>
<dbReference type="InterPro" id="IPR032675">
    <property type="entry name" value="LRR_dom_sf"/>
</dbReference>
<name>A0A077WUD4_9FUNG</name>
<sequence length="611" mass="69214">MQDSKNESPPSTLSTAITIQNQHGDLDDSLERNEDKLNEMCQRLLSLLYKNNMDEALAVSKKMALLDCQSSMSDTSIRLMYKYQQLVDKAEASAASMALLAQSTKKIDFINRLPYDLVVYTVYYLWCTVTSLDHRPPFLYVSKTWRRIILEATPFFSRHATESSAKTLQSRIRRMTIDSRVVSLSSMLGHQLVSVKYLSIGLIYASLSCRISFGSNRPATCFSEVHDYYLDELMDLCPNLESLTGRCCVLHAGDENKQYHQMKILDLRHHCDELYELLQQLPCLVALSIEDCPDVDNVDAIMQLCPSLKCLKYNADRDDMIQWPFEWDTSLGNGIQSLFIDEREDHFHIDEFVNIIVRISTTLKDLHLECFSPEDEDGVSLPQGATFPELKQLSFTSKNDEMLQLILEIISQAPVLEAIQLDDPYALGEIQTSIDIMTSCNHLIRVNMIMYNSEEDQYALRGFLDAHIERGADSSLRSMAIACWSDECIEDILTRLPELTLLEHLHVVVGLALSLDVIIDAVRATNIKQLYITLDDVDVIEGLVFTALKHMKSLRSLVIQVSSLSTSAALSLLDLDQVTHVQIPFNGLCDTMITALQQHFPNTIALEDDDI</sequence>
<protein>
    <recommendedName>
        <fullName evidence="2">F-box domain-containing protein</fullName>
    </recommendedName>
</protein>
<dbReference type="AlphaFoldDB" id="A0A077WUD4"/>
<organism evidence="1">
    <name type="scientific">Lichtheimia ramosa</name>
    <dbReference type="NCBI Taxonomy" id="688394"/>
    <lineage>
        <taxon>Eukaryota</taxon>
        <taxon>Fungi</taxon>
        <taxon>Fungi incertae sedis</taxon>
        <taxon>Mucoromycota</taxon>
        <taxon>Mucoromycotina</taxon>
        <taxon>Mucoromycetes</taxon>
        <taxon>Mucorales</taxon>
        <taxon>Lichtheimiaceae</taxon>
        <taxon>Lichtheimia</taxon>
    </lineage>
</organism>
<evidence type="ECO:0000313" key="1">
    <source>
        <dbReference type="EMBL" id="CDS10633.1"/>
    </source>
</evidence>
<dbReference type="Gene3D" id="3.80.10.10">
    <property type="entry name" value="Ribonuclease Inhibitor"/>
    <property type="match status" value="1"/>
</dbReference>
<evidence type="ECO:0008006" key="2">
    <source>
        <dbReference type="Google" id="ProtNLM"/>
    </source>
</evidence>
<reference evidence="1" key="1">
    <citation type="journal article" date="2014" name="Genome Announc.">
        <title>De novo whole-genome sequence and genome annotation of Lichtheimia ramosa.</title>
        <authorList>
            <person name="Linde J."/>
            <person name="Schwartze V."/>
            <person name="Binder U."/>
            <person name="Lass-Florl C."/>
            <person name="Voigt K."/>
            <person name="Horn F."/>
        </authorList>
    </citation>
    <scope>NUCLEOTIDE SEQUENCE</scope>
    <source>
        <strain evidence="1">JMRC FSU:6197</strain>
    </source>
</reference>
<dbReference type="SUPFAM" id="SSF52047">
    <property type="entry name" value="RNI-like"/>
    <property type="match status" value="1"/>
</dbReference>
<accession>A0A077WUD4</accession>